<feature type="compositionally biased region" description="Polar residues" evidence="1">
    <location>
        <begin position="122"/>
        <end position="133"/>
    </location>
</feature>
<dbReference type="EMBL" id="JAULSU010000002">
    <property type="protein sequence ID" value="KAK0626120.1"/>
    <property type="molecule type" value="Genomic_DNA"/>
</dbReference>
<feature type="region of interest" description="Disordered" evidence="1">
    <location>
        <begin position="50"/>
        <end position="74"/>
    </location>
</feature>
<feature type="chain" id="PRO_5041461728" evidence="2">
    <location>
        <begin position="22"/>
        <end position="133"/>
    </location>
</feature>
<dbReference type="AlphaFoldDB" id="A0AA40C5V0"/>
<feature type="region of interest" description="Disordered" evidence="1">
    <location>
        <begin position="114"/>
        <end position="133"/>
    </location>
</feature>
<feature type="signal peptide" evidence="2">
    <location>
        <begin position="1"/>
        <end position="21"/>
    </location>
</feature>
<evidence type="ECO:0000256" key="1">
    <source>
        <dbReference type="SAM" id="MobiDB-lite"/>
    </source>
</evidence>
<evidence type="ECO:0000256" key="2">
    <source>
        <dbReference type="SAM" id="SignalP"/>
    </source>
</evidence>
<proteinExistence type="predicted"/>
<keyword evidence="4" id="KW-1185">Reference proteome</keyword>
<sequence length="133" mass="14080">MFFTKMILSVMSALSMIGALATPLPPAIASLATATFGIIMCNDASPSLPPPSLNPSAADWPPPAESLQKRKSTAGTNVVEAPKYVVANCKDAPKWTSGQVFMKDGWNVIVAKQDCSSDPMGTPQSNMNDPRKL</sequence>
<evidence type="ECO:0000313" key="3">
    <source>
        <dbReference type="EMBL" id="KAK0626120.1"/>
    </source>
</evidence>
<organism evidence="3 4">
    <name type="scientific">Immersiella caudata</name>
    <dbReference type="NCBI Taxonomy" id="314043"/>
    <lineage>
        <taxon>Eukaryota</taxon>
        <taxon>Fungi</taxon>
        <taxon>Dikarya</taxon>
        <taxon>Ascomycota</taxon>
        <taxon>Pezizomycotina</taxon>
        <taxon>Sordariomycetes</taxon>
        <taxon>Sordariomycetidae</taxon>
        <taxon>Sordariales</taxon>
        <taxon>Lasiosphaeriaceae</taxon>
        <taxon>Immersiella</taxon>
    </lineage>
</organism>
<protein>
    <submittedName>
        <fullName evidence="3">Uncharacterized protein</fullName>
    </submittedName>
</protein>
<name>A0AA40C5V0_9PEZI</name>
<dbReference type="Proteomes" id="UP001175000">
    <property type="component" value="Unassembled WGS sequence"/>
</dbReference>
<comment type="caution">
    <text evidence="3">The sequence shown here is derived from an EMBL/GenBank/DDBJ whole genome shotgun (WGS) entry which is preliminary data.</text>
</comment>
<reference evidence="3" key="1">
    <citation type="submission" date="2023-06" db="EMBL/GenBank/DDBJ databases">
        <title>Genome-scale phylogeny and comparative genomics of the fungal order Sordariales.</title>
        <authorList>
            <consortium name="Lawrence Berkeley National Laboratory"/>
            <person name="Hensen N."/>
            <person name="Bonometti L."/>
            <person name="Westerberg I."/>
            <person name="Brannstrom I.O."/>
            <person name="Guillou S."/>
            <person name="Cros-Aarteil S."/>
            <person name="Calhoun S."/>
            <person name="Haridas S."/>
            <person name="Kuo A."/>
            <person name="Mondo S."/>
            <person name="Pangilinan J."/>
            <person name="Riley R."/>
            <person name="Labutti K."/>
            <person name="Andreopoulos B."/>
            <person name="Lipzen A."/>
            <person name="Chen C."/>
            <person name="Yanf M."/>
            <person name="Daum C."/>
            <person name="Ng V."/>
            <person name="Clum A."/>
            <person name="Steindorff A."/>
            <person name="Ohm R."/>
            <person name="Martin F."/>
            <person name="Silar P."/>
            <person name="Natvig D."/>
            <person name="Lalanne C."/>
            <person name="Gautier V."/>
            <person name="Ament-Velasquez S.L."/>
            <person name="Kruys A."/>
            <person name="Hutchinson M.I."/>
            <person name="Powell A.J."/>
            <person name="Barry K."/>
            <person name="Miller A.N."/>
            <person name="Grigoriev I.V."/>
            <person name="Debuchy R."/>
            <person name="Gladieux P."/>
            <person name="Thoren M.H."/>
            <person name="Johannesson H."/>
        </authorList>
    </citation>
    <scope>NUCLEOTIDE SEQUENCE</scope>
    <source>
        <strain evidence="3">CBS 606.72</strain>
    </source>
</reference>
<accession>A0AA40C5V0</accession>
<gene>
    <name evidence="3" type="ORF">B0T14DRAFT_492503</name>
</gene>
<keyword evidence="2" id="KW-0732">Signal</keyword>
<evidence type="ECO:0000313" key="4">
    <source>
        <dbReference type="Proteomes" id="UP001175000"/>
    </source>
</evidence>